<dbReference type="InterPro" id="IPR043133">
    <property type="entry name" value="GTP-CH-I_C/QueF"/>
</dbReference>
<reference evidence="5" key="1">
    <citation type="journal article" date="2015" name="Nature">
        <title>Complex archaea that bridge the gap between prokaryotes and eukaryotes.</title>
        <authorList>
            <person name="Spang A."/>
            <person name="Saw J.H."/>
            <person name="Jorgensen S.L."/>
            <person name="Zaremba-Niedzwiedzka K."/>
            <person name="Martijn J."/>
            <person name="Lind A.E."/>
            <person name="van Eijk R."/>
            <person name="Schleper C."/>
            <person name="Guy L."/>
            <person name="Ettema T.J."/>
        </authorList>
    </citation>
    <scope>NUCLEOTIDE SEQUENCE</scope>
</reference>
<feature type="non-terminal residue" evidence="5">
    <location>
        <position position="1"/>
    </location>
</feature>
<keyword evidence="3" id="KW-0378">Hydrolase</keyword>
<dbReference type="GO" id="GO:0006729">
    <property type="term" value="P:tetrahydrobiopterin biosynthetic process"/>
    <property type="evidence" value="ECO:0007669"/>
    <property type="project" value="TreeGrafter"/>
</dbReference>
<comment type="caution">
    <text evidence="5">The sequence shown here is derived from an EMBL/GenBank/DDBJ whole genome shotgun (WGS) entry which is preliminary data.</text>
</comment>
<evidence type="ECO:0000259" key="4">
    <source>
        <dbReference type="Pfam" id="PF01227"/>
    </source>
</evidence>
<dbReference type="UniPathway" id="UPA00848">
    <property type="reaction ID" value="UER00151"/>
</dbReference>
<dbReference type="GO" id="GO:0046654">
    <property type="term" value="P:tetrahydrofolate biosynthetic process"/>
    <property type="evidence" value="ECO:0007669"/>
    <property type="project" value="InterPro"/>
</dbReference>
<organism evidence="5">
    <name type="scientific">marine sediment metagenome</name>
    <dbReference type="NCBI Taxonomy" id="412755"/>
    <lineage>
        <taxon>unclassified sequences</taxon>
        <taxon>metagenomes</taxon>
        <taxon>ecological metagenomes</taxon>
    </lineage>
</organism>
<evidence type="ECO:0000256" key="1">
    <source>
        <dbReference type="ARBA" id="ARBA00005080"/>
    </source>
</evidence>
<dbReference type="PANTHER" id="PTHR11109:SF7">
    <property type="entry name" value="GTP CYCLOHYDROLASE 1"/>
    <property type="match status" value="1"/>
</dbReference>
<evidence type="ECO:0000313" key="5">
    <source>
        <dbReference type="EMBL" id="KKL22821.1"/>
    </source>
</evidence>
<dbReference type="InterPro" id="IPR020602">
    <property type="entry name" value="GTP_CycHdrlase_I_dom"/>
</dbReference>
<dbReference type="Pfam" id="PF01227">
    <property type="entry name" value="GTP_cyclohydroI"/>
    <property type="match status" value="1"/>
</dbReference>
<accession>A0A0F9DYS0</accession>
<dbReference type="GO" id="GO:0003934">
    <property type="term" value="F:GTP cyclohydrolase I activity"/>
    <property type="evidence" value="ECO:0007669"/>
    <property type="project" value="UniProtKB-EC"/>
</dbReference>
<feature type="domain" description="GTP cyclohydrolase I" evidence="4">
    <location>
        <begin position="1"/>
        <end position="67"/>
    </location>
</feature>
<dbReference type="GO" id="GO:0005737">
    <property type="term" value="C:cytoplasm"/>
    <property type="evidence" value="ECO:0007669"/>
    <property type="project" value="TreeGrafter"/>
</dbReference>
<dbReference type="EMBL" id="LAZR01037199">
    <property type="protein sequence ID" value="KKL22821.1"/>
    <property type="molecule type" value="Genomic_DNA"/>
</dbReference>
<dbReference type="SUPFAM" id="SSF55620">
    <property type="entry name" value="Tetrahydrobiopterin biosynthesis enzymes-like"/>
    <property type="match status" value="1"/>
</dbReference>
<evidence type="ECO:0000256" key="3">
    <source>
        <dbReference type="ARBA" id="ARBA00022801"/>
    </source>
</evidence>
<sequence length="70" mass="7593">QERLTTSIAESIMKALRPKGVLAIIEAEHLCMTMRGVKKPGTIAQTSVVRGIFRKNAATRAEAMALIKGK</sequence>
<dbReference type="GO" id="GO:0005525">
    <property type="term" value="F:GTP binding"/>
    <property type="evidence" value="ECO:0007669"/>
    <property type="project" value="TreeGrafter"/>
</dbReference>
<evidence type="ECO:0000256" key="2">
    <source>
        <dbReference type="ARBA" id="ARBA00012715"/>
    </source>
</evidence>
<dbReference type="GO" id="GO:0008270">
    <property type="term" value="F:zinc ion binding"/>
    <property type="evidence" value="ECO:0007669"/>
    <property type="project" value="TreeGrafter"/>
</dbReference>
<dbReference type="EC" id="3.5.4.16" evidence="2"/>
<name>A0A0F9DYS0_9ZZZZ</name>
<gene>
    <name evidence="5" type="ORF">LCGC14_2431580</name>
</gene>
<dbReference type="InterPro" id="IPR001474">
    <property type="entry name" value="GTP_CycHdrlase_I"/>
</dbReference>
<protein>
    <recommendedName>
        <fullName evidence="2">GTP cyclohydrolase I</fullName>
        <ecNumber evidence="2">3.5.4.16</ecNumber>
    </recommendedName>
</protein>
<dbReference type="PANTHER" id="PTHR11109">
    <property type="entry name" value="GTP CYCLOHYDROLASE I"/>
    <property type="match status" value="1"/>
</dbReference>
<dbReference type="Gene3D" id="3.30.1130.10">
    <property type="match status" value="1"/>
</dbReference>
<comment type="pathway">
    <text evidence="1">Cofactor biosynthesis; 7,8-dihydroneopterin triphosphate biosynthesis; 7,8-dihydroneopterin triphosphate from GTP: step 1/1.</text>
</comment>
<proteinExistence type="predicted"/>
<dbReference type="AlphaFoldDB" id="A0A0F9DYS0"/>